<sequence>MPLISEGEQHLLSQIVQPFQVPIELPLNIDIPDPFQVFPVEVQTKSIKEDIFNDQLSIDDELFIKKYMNMAVAQKQIENQGFYVIE</sequence>
<comment type="caution">
    <text evidence="1">The sequence shown here is derived from an EMBL/GenBank/DDBJ whole genome shotgun (WGS) entry which is preliminary data.</text>
</comment>
<dbReference type="GeneID" id="94300885"/>
<protein>
    <submittedName>
        <fullName evidence="1">Uncharacterized protein</fullName>
    </submittedName>
</protein>
<keyword evidence="2" id="KW-1185">Reference proteome</keyword>
<accession>A0A9P8LLU0</accession>
<dbReference type="KEGG" id="ssao:94300885"/>
<gene>
    <name evidence="1" type="ORF">SS50377_26862</name>
</gene>
<proteinExistence type="predicted"/>
<reference evidence="1 2" key="1">
    <citation type="journal article" date="2014" name="PLoS Genet.">
        <title>The Genome of Spironucleus salmonicida Highlights a Fish Pathogen Adapted to Fluctuating Environments.</title>
        <authorList>
            <person name="Xu F."/>
            <person name="Jerlstrom-Hultqvist J."/>
            <person name="Einarsson E."/>
            <person name="Astvaldsson A."/>
            <person name="Svard S.G."/>
            <person name="Andersson J.O."/>
        </authorList>
    </citation>
    <scope>NUCLEOTIDE SEQUENCE [LARGE SCALE GENOMIC DNA]</scope>
    <source>
        <strain evidence="1 2">ATCC 50377</strain>
    </source>
</reference>
<dbReference type="AlphaFoldDB" id="A0A9P8LLU0"/>
<dbReference type="EMBL" id="AUWU02000007">
    <property type="protein sequence ID" value="KAH0570580.1"/>
    <property type="molecule type" value="Genomic_DNA"/>
</dbReference>
<evidence type="ECO:0000313" key="2">
    <source>
        <dbReference type="Proteomes" id="UP000018208"/>
    </source>
</evidence>
<dbReference type="Proteomes" id="UP000018208">
    <property type="component" value="Unassembled WGS sequence"/>
</dbReference>
<dbReference type="RefSeq" id="XP_067761353.1">
    <property type="nucleotide sequence ID" value="XM_067910666.1"/>
</dbReference>
<organism evidence="1 2">
    <name type="scientific">Spironucleus salmonicida</name>
    <dbReference type="NCBI Taxonomy" id="348837"/>
    <lineage>
        <taxon>Eukaryota</taxon>
        <taxon>Metamonada</taxon>
        <taxon>Diplomonadida</taxon>
        <taxon>Hexamitidae</taxon>
        <taxon>Hexamitinae</taxon>
        <taxon>Spironucleus</taxon>
    </lineage>
</organism>
<evidence type="ECO:0000313" key="1">
    <source>
        <dbReference type="EMBL" id="KAH0570580.1"/>
    </source>
</evidence>
<name>A0A9P8LLU0_9EUKA</name>